<comment type="subcellular location">
    <subcellularLocation>
        <location evidence="1">Cell membrane</location>
        <topology evidence="1">Multi-pass membrane protein</topology>
    </subcellularLocation>
</comment>
<proteinExistence type="predicted"/>
<evidence type="ECO:0000313" key="8">
    <source>
        <dbReference type="Proteomes" id="UP000330807"/>
    </source>
</evidence>
<dbReference type="AlphaFoldDB" id="A0A5K1JE30"/>
<evidence type="ECO:0000313" key="7">
    <source>
        <dbReference type="EMBL" id="VWM02765.1"/>
    </source>
</evidence>
<dbReference type="Pfam" id="PF02687">
    <property type="entry name" value="FtsX"/>
    <property type="match status" value="1"/>
</dbReference>
<protein>
    <submittedName>
        <fullName evidence="7">FtsX-like permease family protein</fullName>
    </submittedName>
</protein>
<dbReference type="Proteomes" id="UP000330807">
    <property type="component" value="Unassembled WGS sequence"/>
</dbReference>
<keyword evidence="5" id="KW-0472">Membrane</keyword>
<gene>
    <name evidence="7" type="ORF">LMKDKBCB_02317</name>
</gene>
<dbReference type="GO" id="GO:0005886">
    <property type="term" value="C:plasma membrane"/>
    <property type="evidence" value="ECO:0007669"/>
    <property type="project" value="UniProtKB-SubCell"/>
</dbReference>
<feature type="domain" description="ABC3 transporter permease C-terminal" evidence="6">
    <location>
        <begin position="70"/>
        <end position="192"/>
    </location>
</feature>
<keyword evidence="3" id="KW-0812">Transmembrane</keyword>
<dbReference type="RefSeq" id="WP_152078676.1">
    <property type="nucleotide sequence ID" value="NZ_CABWIH010000061.1"/>
</dbReference>
<organism evidence="7 8">
    <name type="scientific">Collinsella aerofaciens</name>
    <dbReference type="NCBI Taxonomy" id="74426"/>
    <lineage>
        <taxon>Bacteria</taxon>
        <taxon>Bacillati</taxon>
        <taxon>Actinomycetota</taxon>
        <taxon>Coriobacteriia</taxon>
        <taxon>Coriobacteriales</taxon>
        <taxon>Coriobacteriaceae</taxon>
        <taxon>Collinsella</taxon>
    </lineage>
</organism>
<keyword evidence="4" id="KW-1133">Transmembrane helix</keyword>
<evidence type="ECO:0000259" key="6">
    <source>
        <dbReference type="Pfam" id="PF02687"/>
    </source>
</evidence>
<evidence type="ECO:0000256" key="4">
    <source>
        <dbReference type="ARBA" id="ARBA00022989"/>
    </source>
</evidence>
<evidence type="ECO:0000256" key="2">
    <source>
        <dbReference type="ARBA" id="ARBA00022475"/>
    </source>
</evidence>
<evidence type="ECO:0000256" key="1">
    <source>
        <dbReference type="ARBA" id="ARBA00004651"/>
    </source>
</evidence>
<evidence type="ECO:0000256" key="5">
    <source>
        <dbReference type="ARBA" id="ARBA00023136"/>
    </source>
</evidence>
<evidence type="ECO:0000256" key="3">
    <source>
        <dbReference type="ARBA" id="ARBA00022692"/>
    </source>
</evidence>
<dbReference type="InterPro" id="IPR003838">
    <property type="entry name" value="ABC3_permease_C"/>
</dbReference>
<accession>A0A5K1JE30</accession>
<sequence>MGRYALRIFREDLASWVPIVLVIAATSALVGVCANQFAWTSSKAFGAAAGAAGLSAFEFQAVSVTVYAEVALLALFSLSAVGAATVERCRPTFALWRLMGATPGQAGRAALLLVGIASAVGSLAGSLASVPLSALLVPAFDGMAAESFSGGLGSFTPPPFSASPAAWALSFALSVATCMLGSVAAAVRAARVRPVDSLRGGRAGRRGRGGHPILGWALVACALATPLAGLPAAESAGGQLSQAMANLVALAGLLSLLAMVAFGARGVRAALRVAGVLPAAVRSPVGRLAARAATELASRNASAMVPLAAAVGGAGGILLTTARTLEAVMRRLGFSGSFDMTDTYALIGLAAGFALATAVAVLALSARDEGRHQALLRTLGLTPRGVAAAVAWQSALVALGAALLSLVPIACSSFAALALTWMFWGAPAAYAPLPEALAAGVVVWVVLLAVRWAQVRGAVHSSPAACLRS</sequence>
<reference evidence="7 8" key="1">
    <citation type="submission" date="2019-10" db="EMBL/GenBank/DDBJ databases">
        <authorList>
            <person name="Wolf R A."/>
        </authorList>
    </citation>
    <scope>NUCLEOTIDE SEQUENCE [LARGE SCALE GENOMIC DNA]</scope>
    <source>
        <strain evidence="7">Collinsella_aerofaciens_AK_138A</strain>
    </source>
</reference>
<name>A0A5K1JE30_9ACTN</name>
<dbReference type="EMBL" id="CABWIH010000061">
    <property type="protein sequence ID" value="VWM02765.1"/>
    <property type="molecule type" value="Genomic_DNA"/>
</dbReference>
<keyword evidence="2" id="KW-1003">Cell membrane</keyword>